<name>A0A9J6B7Q3_SOLCO</name>
<reference evidence="1 2" key="1">
    <citation type="submission" date="2020-09" db="EMBL/GenBank/DDBJ databases">
        <title>De no assembly of potato wild relative species, Solanum commersonii.</title>
        <authorList>
            <person name="Cho K."/>
        </authorList>
    </citation>
    <scope>NUCLEOTIDE SEQUENCE [LARGE SCALE GENOMIC DNA]</scope>
    <source>
        <strain evidence="1">LZ3.2</strain>
        <tissue evidence="1">Leaf</tissue>
    </source>
</reference>
<organism evidence="1 2">
    <name type="scientific">Solanum commersonii</name>
    <name type="common">Commerson's wild potato</name>
    <name type="synonym">Commerson's nightshade</name>
    <dbReference type="NCBI Taxonomy" id="4109"/>
    <lineage>
        <taxon>Eukaryota</taxon>
        <taxon>Viridiplantae</taxon>
        <taxon>Streptophyta</taxon>
        <taxon>Embryophyta</taxon>
        <taxon>Tracheophyta</taxon>
        <taxon>Spermatophyta</taxon>
        <taxon>Magnoliopsida</taxon>
        <taxon>eudicotyledons</taxon>
        <taxon>Gunneridae</taxon>
        <taxon>Pentapetalae</taxon>
        <taxon>asterids</taxon>
        <taxon>lamiids</taxon>
        <taxon>Solanales</taxon>
        <taxon>Solanaceae</taxon>
        <taxon>Solanoideae</taxon>
        <taxon>Solaneae</taxon>
        <taxon>Solanum</taxon>
    </lineage>
</organism>
<comment type="caution">
    <text evidence="1">The sequence shown here is derived from an EMBL/GenBank/DDBJ whole genome shotgun (WGS) entry which is preliminary data.</text>
</comment>
<protein>
    <submittedName>
        <fullName evidence="1">Uncharacterized protein</fullName>
    </submittedName>
</protein>
<keyword evidence="2" id="KW-1185">Reference proteome</keyword>
<dbReference type="Proteomes" id="UP000824120">
    <property type="component" value="Chromosome 1"/>
</dbReference>
<sequence length="98" mass="11588">MTWPNYNWPRVKNNFAKPPLKCLIDCNNESLEASAVRIKEDVKENEGNNRIDLIIKVSKNKLICFVFEYRHSFNNVQTICSMQRRRSTRLITPSKPYI</sequence>
<proteinExistence type="predicted"/>
<dbReference type="EMBL" id="JACXVP010000001">
    <property type="protein sequence ID" value="KAG5632697.1"/>
    <property type="molecule type" value="Genomic_DNA"/>
</dbReference>
<dbReference type="AlphaFoldDB" id="A0A9J6B7Q3"/>
<accession>A0A9J6B7Q3</accession>
<gene>
    <name evidence="1" type="ORF">H5410_004414</name>
</gene>
<evidence type="ECO:0000313" key="1">
    <source>
        <dbReference type="EMBL" id="KAG5632697.1"/>
    </source>
</evidence>
<evidence type="ECO:0000313" key="2">
    <source>
        <dbReference type="Proteomes" id="UP000824120"/>
    </source>
</evidence>